<dbReference type="EnsemblPlants" id="AET3Gv20260000.11">
    <property type="protein sequence ID" value="AET3Gv20260000.11"/>
    <property type="gene ID" value="AET3Gv20260000"/>
</dbReference>
<dbReference type="EnsemblPlants" id="AET3Gv20260000.7">
    <property type="protein sequence ID" value="AET3Gv20260000.7"/>
    <property type="gene ID" value="AET3Gv20260000"/>
</dbReference>
<dbReference type="AlphaFoldDB" id="A0A453E8S2"/>
<reference evidence="2" key="2">
    <citation type="journal article" date="2017" name="Nat. Plants">
        <title>The Aegilops tauschii genome reveals multiple impacts of transposons.</title>
        <authorList>
            <person name="Zhao G."/>
            <person name="Zou C."/>
            <person name="Li K."/>
            <person name="Wang K."/>
            <person name="Li T."/>
            <person name="Gao L."/>
            <person name="Zhang X."/>
            <person name="Wang H."/>
            <person name="Yang Z."/>
            <person name="Liu X."/>
            <person name="Jiang W."/>
            <person name="Mao L."/>
            <person name="Kong X."/>
            <person name="Jiao Y."/>
            <person name="Jia J."/>
        </authorList>
    </citation>
    <scope>NUCLEOTIDE SEQUENCE [LARGE SCALE GENOMIC DNA]</scope>
    <source>
        <strain evidence="2">cv. AL8/78</strain>
    </source>
</reference>
<dbReference type="EnsemblPlants" id="AET3Gv20260000.19">
    <property type="protein sequence ID" value="AET3Gv20260000.19"/>
    <property type="gene ID" value="AET3Gv20260000"/>
</dbReference>
<dbReference type="Gramene" id="AET3Gv20260000.20">
    <property type="protein sequence ID" value="AET3Gv20260000.20"/>
    <property type="gene ID" value="AET3Gv20260000"/>
</dbReference>
<dbReference type="Gramene" id="AET3Gv20260000.4">
    <property type="protein sequence ID" value="AET3Gv20260000.4"/>
    <property type="gene ID" value="AET3Gv20260000"/>
</dbReference>
<dbReference type="Gramene" id="AET3Gv20260000.22">
    <property type="protein sequence ID" value="AET3Gv20260000.22"/>
    <property type="gene ID" value="AET3Gv20260000"/>
</dbReference>
<dbReference type="Gramene" id="AET3Gv20260000.5">
    <property type="protein sequence ID" value="AET3Gv20260000.5"/>
    <property type="gene ID" value="AET3Gv20260000"/>
</dbReference>
<dbReference type="EnsemblPlants" id="AET3Gv20260000.1">
    <property type="protein sequence ID" value="AET3Gv20260000.1"/>
    <property type="gene ID" value="AET3Gv20260000"/>
</dbReference>
<dbReference type="EnsemblPlants" id="AET3Gv20260000.9">
    <property type="protein sequence ID" value="AET3Gv20260000.9"/>
    <property type="gene ID" value="AET3Gv20260000"/>
</dbReference>
<dbReference type="Gramene" id="AET3Gv20260000.7">
    <property type="protein sequence ID" value="AET3Gv20260000.7"/>
    <property type="gene ID" value="AET3Gv20260000"/>
</dbReference>
<dbReference type="EnsemblPlants" id="AET3Gv20260000.13">
    <property type="protein sequence ID" value="AET3Gv20260000.13"/>
    <property type="gene ID" value="AET3Gv20260000"/>
</dbReference>
<dbReference type="Gramene" id="AET3Gv20260000.14">
    <property type="protein sequence ID" value="AET3Gv20260000.14"/>
    <property type="gene ID" value="AET3Gv20260000"/>
</dbReference>
<dbReference type="Gramene" id="AET3Gv20260000.15">
    <property type="protein sequence ID" value="AET3Gv20260000.15"/>
    <property type="gene ID" value="AET3Gv20260000"/>
</dbReference>
<dbReference type="Gramene" id="AET3Gv20260000.17">
    <property type="protein sequence ID" value="AET3Gv20260000.17"/>
    <property type="gene ID" value="AET3Gv20260000"/>
</dbReference>
<dbReference type="EnsemblPlants" id="AET3Gv20260000.17">
    <property type="protein sequence ID" value="AET3Gv20260000.17"/>
    <property type="gene ID" value="AET3Gv20260000"/>
</dbReference>
<reference evidence="1" key="3">
    <citation type="journal article" date="2017" name="Nature">
        <title>Genome sequence of the progenitor of the wheat D genome Aegilops tauschii.</title>
        <authorList>
            <person name="Luo M.C."/>
            <person name="Gu Y.Q."/>
            <person name="Puiu D."/>
            <person name="Wang H."/>
            <person name="Twardziok S.O."/>
            <person name="Deal K.R."/>
            <person name="Huo N."/>
            <person name="Zhu T."/>
            <person name="Wang L."/>
            <person name="Wang Y."/>
            <person name="McGuire P.E."/>
            <person name="Liu S."/>
            <person name="Long H."/>
            <person name="Ramasamy R.K."/>
            <person name="Rodriguez J.C."/>
            <person name="Van S.L."/>
            <person name="Yuan L."/>
            <person name="Wang Z."/>
            <person name="Xia Z."/>
            <person name="Xiao L."/>
            <person name="Anderson O.D."/>
            <person name="Ouyang S."/>
            <person name="Liang Y."/>
            <person name="Zimin A.V."/>
            <person name="Pertea G."/>
            <person name="Qi P."/>
            <person name="Bennetzen J.L."/>
            <person name="Dai X."/>
            <person name="Dawson M.W."/>
            <person name="Muller H.G."/>
            <person name="Kugler K."/>
            <person name="Rivarola-Duarte L."/>
            <person name="Spannagl M."/>
            <person name="Mayer K.F.X."/>
            <person name="Lu F.H."/>
            <person name="Bevan M.W."/>
            <person name="Leroy P."/>
            <person name="Li P."/>
            <person name="You F.M."/>
            <person name="Sun Q."/>
            <person name="Liu Z."/>
            <person name="Lyons E."/>
            <person name="Wicker T."/>
            <person name="Salzberg S.L."/>
            <person name="Devos K.M."/>
            <person name="Dvorak J."/>
        </authorList>
    </citation>
    <scope>NUCLEOTIDE SEQUENCE [LARGE SCALE GENOMIC DNA]</scope>
    <source>
        <strain evidence="1">cv. AL8/78</strain>
    </source>
</reference>
<dbReference type="EnsemblPlants" id="AET3Gv20260000.20">
    <property type="protein sequence ID" value="AET3Gv20260000.20"/>
    <property type="gene ID" value="AET3Gv20260000"/>
</dbReference>
<dbReference type="Gramene" id="AET3Gv20260000.21">
    <property type="protein sequence ID" value="AET3Gv20260000.21"/>
    <property type="gene ID" value="AET3Gv20260000"/>
</dbReference>
<reference evidence="1" key="4">
    <citation type="submission" date="2019-03" db="UniProtKB">
        <authorList>
            <consortium name="EnsemblPlants"/>
        </authorList>
    </citation>
    <scope>IDENTIFICATION</scope>
</reference>
<dbReference type="Gramene" id="AET3Gv20260000.9">
    <property type="protein sequence ID" value="AET3Gv20260000.9"/>
    <property type="gene ID" value="AET3Gv20260000"/>
</dbReference>
<dbReference type="EnsemblPlants" id="AET3Gv20260000.22">
    <property type="protein sequence ID" value="AET3Gv20260000.22"/>
    <property type="gene ID" value="AET3Gv20260000"/>
</dbReference>
<evidence type="ECO:0000313" key="2">
    <source>
        <dbReference type="Proteomes" id="UP000015105"/>
    </source>
</evidence>
<dbReference type="Gramene" id="AET3Gv20260000.1">
    <property type="protein sequence ID" value="AET3Gv20260000.1"/>
    <property type="gene ID" value="AET3Gv20260000"/>
</dbReference>
<dbReference type="EnsemblPlants" id="AET3Gv20260000.4">
    <property type="protein sequence ID" value="AET3Gv20260000.4"/>
    <property type="gene ID" value="AET3Gv20260000"/>
</dbReference>
<dbReference type="Gramene" id="AET3Gv20260000.3">
    <property type="protein sequence ID" value="AET3Gv20260000.3"/>
    <property type="gene ID" value="AET3Gv20260000"/>
</dbReference>
<evidence type="ECO:0000313" key="1">
    <source>
        <dbReference type="EnsemblPlants" id="AET3Gv20260000.14"/>
    </source>
</evidence>
<dbReference type="EnsemblPlants" id="AET3Gv20260000.15">
    <property type="protein sequence ID" value="AET3Gv20260000.15"/>
    <property type="gene ID" value="AET3Gv20260000"/>
</dbReference>
<sequence>MVQLATEKEMTVVLLTRGDDEDAADQTFAFSSLMHKEFRKMANVVRSQVTGNYYMADLTKPALARLQFTATWFFFLKRRLLQPGK</sequence>
<dbReference type="Gene3D" id="3.30.390.110">
    <property type="match status" value="1"/>
</dbReference>
<dbReference type="Gramene" id="AET3Gv20260000.13">
    <property type="protein sequence ID" value="AET3Gv20260000.13"/>
    <property type="gene ID" value="AET3Gv20260000"/>
</dbReference>
<dbReference type="EnsemblPlants" id="AET3Gv20260000.3">
    <property type="protein sequence ID" value="AET3Gv20260000.3"/>
    <property type="gene ID" value="AET3Gv20260000"/>
</dbReference>
<dbReference type="EnsemblPlants" id="AET3Gv20260000.16">
    <property type="protein sequence ID" value="AET3Gv20260000.16"/>
    <property type="gene ID" value="AET3Gv20260000"/>
</dbReference>
<dbReference type="EnsemblPlants" id="AET3Gv20260000.18">
    <property type="protein sequence ID" value="AET3Gv20260000.18"/>
    <property type="gene ID" value="AET3Gv20260000"/>
</dbReference>
<dbReference type="EnsemblPlants" id="AET3Gv20260000.6">
    <property type="protein sequence ID" value="AET3Gv20260000.6"/>
    <property type="gene ID" value="AET3Gv20260000"/>
</dbReference>
<name>A0A453E8S2_AEGTS</name>
<dbReference type="Gramene" id="AET3Gv20260000.6">
    <property type="protein sequence ID" value="AET3Gv20260000.6"/>
    <property type="gene ID" value="AET3Gv20260000"/>
</dbReference>
<reference evidence="1" key="5">
    <citation type="journal article" date="2021" name="G3 (Bethesda)">
        <title>Aegilops tauschii genome assembly Aet v5.0 features greater sequence contiguity and improved annotation.</title>
        <authorList>
            <person name="Wang L."/>
            <person name="Zhu T."/>
            <person name="Rodriguez J.C."/>
            <person name="Deal K.R."/>
            <person name="Dubcovsky J."/>
            <person name="McGuire P.E."/>
            <person name="Lux T."/>
            <person name="Spannagl M."/>
            <person name="Mayer K.F.X."/>
            <person name="Baldrich P."/>
            <person name="Meyers B.C."/>
            <person name="Huo N."/>
            <person name="Gu Y.Q."/>
            <person name="Zhou H."/>
            <person name="Devos K.M."/>
            <person name="Bennetzen J.L."/>
            <person name="Unver T."/>
            <person name="Budak H."/>
            <person name="Gulick P.J."/>
            <person name="Galiba G."/>
            <person name="Kalapos B."/>
            <person name="Nelson D.R."/>
            <person name="Li P."/>
            <person name="You F.M."/>
            <person name="Luo M.C."/>
            <person name="Dvorak J."/>
        </authorList>
    </citation>
    <scope>NUCLEOTIDE SEQUENCE [LARGE SCALE GENOMIC DNA]</scope>
    <source>
        <strain evidence="1">cv. AL8/78</strain>
    </source>
</reference>
<organism evidence="1 2">
    <name type="scientific">Aegilops tauschii subsp. strangulata</name>
    <name type="common">Goatgrass</name>
    <dbReference type="NCBI Taxonomy" id="200361"/>
    <lineage>
        <taxon>Eukaryota</taxon>
        <taxon>Viridiplantae</taxon>
        <taxon>Streptophyta</taxon>
        <taxon>Embryophyta</taxon>
        <taxon>Tracheophyta</taxon>
        <taxon>Spermatophyta</taxon>
        <taxon>Magnoliopsida</taxon>
        <taxon>Liliopsida</taxon>
        <taxon>Poales</taxon>
        <taxon>Poaceae</taxon>
        <taxon>BOP clade</taxon>
        <taxon>Pooideae</taxon>
        <taxon>Triticodae</taxon>
        <taxon>Triticeae</taxon>
        <taxon>Triticinae</taxon>
        <taxon>Aegilops</taxon>
    </lineage>
</organism>
<dbReference type="Gramene" id="AET3Gv20260000.16">
    <property type="protein sequence ID" value="AET3Gv20260000.16"/>
    <property type="gene ID" value="AET3Gv20260000"/>
</dbReference>
<dbReference type="EnsemblPlants" id="AET3Gv20260000.5">
    <property type="protein sequence ID" value="AET3Gv20260000.5"/>
    <property type="gene ID" value="AET3Gv20260000"/>
</dbReference>
<dbReference type="Gramene" id="AET3Gv20260000.19">
    <property type="protein sequence ID" value="AET3Gv20260000.19"/>
    <property type="gene ID" value="AET3Gv20260000"/>
</dbReference>
<reference evidence="2" key="1">
    <citation type="journal article" date="2014" name="Science">
        <title>Ancient hybridizations among the ancestral genomes of bread wheat.</title>
        <authorList>
            <consortium name="International Wheat Genome Sequencing Consortium,"/>
            <person name="Marcussen T."/>
            <person name="Sandve S.R."/>
            <person name="Heier L."/>
            <person name="Spannagl M."/>
            <person name="Pfeifer M."/>
            <person name="Jakobsen K.S."/>
            <person name="Wulff B.B."/>
            <person name="Steuernagel B."/>
            <person name="Mayer K.F."/>
            <person name="Olsen O.A."/>
        </authorList>
    </citation>
    <scope>NUCLEOTIDE SEQUENCE [LARGE SCALE GENOMIC DNA]</scope>
    <source>
        <strain evidence="2">cv. AL8/78</strain>
    </source>
</reference>
<dbReference type="Gramene" id="AET3Gv20260000.11">
    <property type="protein sequence ID" value="AET3Gv20260000.11"/>
    <property type="gene ID" value="AET3Gv20260000"/>
</dbReference>
<dbReference type="EnsemblPlants" id="AET3Gv20260000.12">
    <property type="protein sequence ID" value="AET3Gv20260000.12"/>
    <property type="gene ID" value="AET3Gv20260000"/>
</dbReference>
<dbReference type="EnsemblPlants" id="AET3Gv20260000.8">
    <property type="protein sequence ID" value="AET3Gv20260000.8"/>
    <property type="gene ID" value="AET3Gv20260000"/>
</dbReference>
<keyword evidence="2" id="KW-1185">Reference proteome</keyword>
<dbReference type="EnsemblPlants" id="AET3Gv20260000.14">
    <property type="protein sequence ID" value="AET3Gv20260000.14"/>
    <property type="gene ID" value="AET3Gv20260000"/>
</dbReference>
<proteinExistence type="predicted"/>
<dbReference type="EnsemblPlants" id="AET3Gv20260000.2">
    <property type="protein sequence ID" value="AET3Gv20260000.2"/>
    <property type="gene ID" value="AET3Gv20260000"/>
</dbReference>
<accession>A0A453E8S2</accession>
<dbReference type="Gramene" id="AET3Gv20260000.8">
    <property type="protein sequence ID" value="AET3Gv20260000.8"/>
    <property type="gene ID" value="AET3Gv20260000"/>
</dbReference>
<dbReference type="Gramene" id="AET3Gv20260000.18">
    <property type="protein sequence ID" value="AET3Gv20260000.18"/>
    <property type="gene ID" value="AET3Gv20260000"/>
</dbReference>
<dbReference type="Proteomes" id="UP000015105">
    <property type="component" value="Chromosome 3D"/>
</dbReference>
<dbReference type="Gramene" id="AET3Gv20260000.10">
    <property type="protein sequence ID" value="AET3Gv20260000.10"/>
    <property type="gene ID" value="AET3Gv20260000"/>
</dbReference>
<dbReference type="Gramene" id="AET3Gv20260000.12">
    <property type="protein sequence ID" value="AET3Gv20260000.12"/>
    <property type="gene ID" value="AET3Gv20260000"/>
</dbReference>
<protein>
    <submittedName>
        <fullName evidence="1">Uncharacterized protein</fullName>
    </submittedName>
</protein>
<dbReference type="EnsemblPlants" id="AET3Gv20260000.10">
    <property type="protein sequence ID" value="AET3Gv20260000.10"/>
    <property type="gene ID" value="AET3Gv20260000"/>
</dbReference>
<dbReference type="EnsemblPlants" id="AET3Gv20260000.21">
    <property type="protein sequence ID" value="AET3Gv20260000.21"/>
    <property type="gene ID" value="AET3Gv20260000"/>
</dbReference>
<dbReference type="Gramene" id="AET3Gv20260000.2">
    <property type="protein sequence ID" value="AET3Gv20260000.2"/>
    <property type="gene ID" value="AET3Gv20260000"/>
</dbReference>